<dbReference type="KEGG" id="hxa:Halxa_2360"/>
<dbReference type="EMBL" id="CP002839">
    <property type="protein sequence ID" value="AEH36982.1"/>
    <property type="molecule type" value="Genomic_DNA"/>
</dbReference>
<reference evidence="2 3" key="1">
    <citation type="journal article" date="2012" name="Stand. Genomic Sci.">
        <title>Complete genome sequence of Halopiger xanaduensis type strain (SH-6(T)).</title>
        <authorList>
            <person name="Anderson I."/>
            <person name="Tindall B.J."/>
            <person name="Rohde M."/>
            <person name="Lucas S."/>
            <person name="Han J."/>
            <person name="Lapidus A."/>
            <person name="Cheng J.F."/>
            <person name="Goodwin L."/>
            <person name="Pitluck S."/>
            <person name="Peters L."/>
            <person name="Pati A."/>
            <person name="Mikhailova N."/>
            <person name="Pagani I."/>
            <person name="Teshima H."/>
            <person name="Han C."/>
            <person name="Tapia R."/>
            <person name="Land M."/>
            <person name="Woyke T."/>
            <person name="Klenk H.P."/>
            <person name="Kyrpides N."/>
            <person name="Ivanova N."/>
        </authorList>
    </citation>
    <scope>NUCLEOTIDE SEQUENCE [LARGE SCALE GENOMIC DNA]</scope>
    <source>
        <strain evidence="3">DSM 18323 / JCM 14033 / SH-6</strain>
    </source>
</reference>
<dbReference type="Pfam" id="PF00132">
    <property type="entry name" value="Hexapep"/>
    <property type="match status" value="1"/>
</dbReference>
<dbReference type="InterPro" id="IPR011004">
    <property type="entry name" value="Trimer_LpxA-like_sf"/>
</dbReference>
<dbReference type="AlphaFoldDB" id="F8DAP0"/>
<dbReference type="GO" id="GO:0008870">
    <property type="term" value="F:galactoside O-acetyltransferase activity"/>
    <property type="evidence" value="ECO:0007669"/>
    <property type="project" value="TreeGrafter"/>
</dbReference>
<dbReference type="PANTHER" id="PTHR43017:SF1">
    <property type="entry name" value="ACETYLTRANSFERASE YJL218W-RELATED"/>
    <property type="match status" value="1"/>
</dbReference>
<keyword evidence="1" id="KW-0808">Transferase</keyword>
<sequence length="192" mass="21541">MRLVQKLRRRVKDSIYRFWGIYSHLGSDAYISELESRGCEVGEGTRFYGENNVDLGYAPQISIGKNCIITDKVRMLAHAKDKPILSQAFDTAPNYSKRGTIDIGDNVFLGERTIVLPDVSIGDNVIIGAGSVISSDIPSNSVAVGVPCEVKCSLEEYRDRRLSTEEADIEEVTECYRDQNRPFPDWLRSNTE</sequence>
<evidence type="ECO:0008006" key="4">
    <source>
        <dbReference type="Google" id="ProtNLM"/>
    </source>
</evidence>
<dbReference type="PROSITE" id="PS00101">
    <property type="entry name" value="HEXAPEP_TRANSFERASES"/>
    <property type="match status" value="1"/>
</dbReference>
<organism evidence="2 3">
    <name type="scientific">Halopiger xanaduensis (strain DSM 18323 / JCM 14033 / SH-6)</name>
    <dbReference type="NCBI Taxonomy" id="797210"/>
    <lineage>
        <taxon>Archaea</taxon>
        <taxon>Methanobacteriati</taxon>
        <taxon>Methanobacteriota</taxon>
        <taxon>Stenosarchaea group</taxon>
        <taxon>Halobacteria</taxon>
        <taxon>Halobacteriales</taxon>
        <taxon>Natrialbaceae</taxon>
        <taxon>Halopiger</taxon>
    </lineage>
</organism>
<dbReference type="InterPro" id="IPR039369">
    <property type="entry name" value="LacA-like"/>
</dbReference>
<dbReference type="InterPro" id="IPR001451">
    <property type="entry name" value="Hexapep"/>
</dbReference>
<dbReference type="eggNOG" id="arCOG01848">
    <property type="taxonomic scope" value="Archaea"/>
</dbReference>
<dbReference type="PANTHER" id="PTHR43017">
    <property type="entry name" value="GALACTOSIDE O-ACETYLTRANSFERASE"/>
    <property type="match status" value="1"/>
</dbReference>
<dbReference type="Gene3D" id="2.160.10.10">
    <property type="entry name" value="Hexapeptide repeat proteins"/>
    <property type="match status" value="1"/>
</dbReference>
<protein>
    <recommendedName>
        <fullName evidence="4">Acetyltransferase</fullName>
    </recommendedName>
</protein>
<name>F8DAP0_HALXS</name>
<dbReference type="HOGENOM" id="CLU_1412348_0_0_2"/>
<evidence type="ECO:0000256" key="1">
    <source>
        <dbReference type="ARBA" id="ARBA00022679"/>
    </source>
</evidence>
<evidence type="ECO:0000313" key="3">
    <source>
        <dbReference type="Proteomes" id="UP000006794"/>
    </source>
</evidence>
<accession>F8DAP0</accession>
<dbReference type="InterPro" id="IPR018357">
    <property type="entry name" value="Hexapep_transf_CS"/>
</dbReference>
<dbReference type="STRING" id="797210.Halxa_2360"/>
<dbReference type="GeneID" id="65303279"/>
<dbReference type="CDD" id="cd04647">
    <property type="entry name" value="LbH_MAT_like"/>
    <property type="match status" value="1"/>
</dbReference>
<dbReference type="Proteomes" id="UP000006794">
    <property type="component" value="Chromosome"/>
</dbReference>
<dbReference type="SUPFAM" id="SSF51161">
    <property type="entry name" value="Trimeric LpxA-like enzymes"/>
    <property type="match status" value="1"/>
</dbReference>
<evidence type="ECO:0000313" key="2">
    <source>
        <dbReference type="EMBL" id="AEH36982.1"/>
    </source>
</evidence>
<gene>
    <name evidence="2" type="ordered locus">Halxa_2360</name>
</gene>
<dbReference type="RefSeq" id="WP_013879874.1">
    <property type="nucleotide sequence ID" value="NC_015666.1"/>
</dbReference>
<keyword evidence="3" id="KW-1185">Reference proteome</keyword>
<dbReference type="OrthoDB" id="1475at2157"/>
<proteinExistence type="predicted"/>